<feature type="binding site" evidence="7">
    <location>
        <position position="7"/>
    </location>
    <ligand>
        <name>Mg(2+)</name>
        <dbReference type="ChEBI" id="CHEBI:18420"/>
        <label>1</label>
    </ligand>
</feature>
<feature type="binding site" evidence="7">
    <location>
        <position position="148"/>
    </location>
    <ligand>
        <name>Mg(2+)</name>
        <dbReference type="ChEBI" id="CHEBI:18420"/>
        <label>1</label>
    </ligand>
</feature>
<evidence type="ECO:0000256" key="8">
    <source>
        <dbReference type="PIRSR" id="PIRSR604808-3"/>
    </source>
</evidence>
<evidence type="ECO:0000259" key="9">
    <source>
        <dbReference type="Pfam" id="PF03372"/>
    </source>
</evidence>
<feature type="active site" description="Proton acceptor" evidence="6">
    <location>
        <position position="247"/>
    </location>
</feature>
<dbReference type="PROSITE" id="PS00726">
    <property type="entry name" value="AP_NUCLEASE_F1_1"/>
    <property type="match status" value="1"/>
</dbReference>
<feature type="active site" evidence="6">
    <location>
        <position position="105"/>
    </location>
</feature>
<dbReference type="RefSeq" id="WP_056095123.1">
    <property type="nucleotide sequence ID" value="NZ_QPKV01000012.1"/>
</dbReference>
<feature type="binding site" evidence="7">
    <location>
        <position position="146"/>
    </location>
    <ligand>
        <name>Mg(2+)</name>
        <dbReference type="ChEBI" id="CHEBI:18420"/>
        <label>1</label>
    </ligand>
</feature>
<dbReference type="PANTHER" id="PTHR43250:SF1">
    <property type="entry name" value="EXODEOXYRIBONUCLEASE III"/>
    <property type="match status" value="1"/>
</dbReference>
<feature type="domain" description="Endonuclease/exonuclease/phosphatase" evidence="9">
    <location>
        <begin position="5"/>
        <end position="247"/>
    </location>
</feature>
<evidence type="ECO:0000313" key="10">
    <source>
        <dbReference type="EMBL" id="RDC54606.1"/>
    </source>
</evidence>
<feature type="binding site" evidence="7">
    <location>
        <position position="247"/>
    </location>
    <ligand>
        <name>Mg(2+)</name>
        <dbReference type="ChEBI" id="CHEBI:18420"/>
        <label>1</label>
    </ligand>
</feature>
<dbReference type="EC" id="3.1.11.2" evidence="10"/>
<dbReference type="OrthoDB" id="9803914at2"/>
<dbReference type="NCBIfam" id="TIGR00633">
    <property type="entry name" value="xth"/>
    <property type="match status" value="1"/>
</dbReference>
<dbReference type="InterPro" id="IPR005135">
    <property type="entry name" value="Endo/exonuclease/phosphatase"/>
</dbReference>
<name>A0A369PVC4_9SPHI</name>
<dbReference type="GO" id="GO:0003677">
    <property type="term" value="F:DNA binding"/>
    <property type="evidence" value="ECO:0007669"/>
    <property type="project" value="InterPro"/>
</dbReference>
<evidence type="ECO:0000256" key="2">
    <source>
        <dbReference type="ARBA" id="ARBA00007092"/>
    </source>
</evidence>
<feature type="active site" description="Proton donor/acceptor" evidence="6">
    <location>
        <position position="146"/>
    </location>
</feature>
<evidence type="ECO:0000256" key="3">
    <source>
        <dbReference type="ARBA" id="ARBA00022723"/>
    </source>
</evidence>
<dbReference type="GO" id="GO:0006281">
    <property type="term" value="P:DNA repair"/>
    <property type="evidence" value="ECO:0007669"/>
    <property type="project" value="InterPro"/>
</dbReference>
<comment type="cofactor">
    <cofactor evidence="7">
        <name>Mg(2+)</name>
        <dbReference type="ChEBI" id="CHEBI:18420"/>
    </cofactor>
    <cofactor evidence="7">
        <name>Mn(2+)</name>
        <dbReference type="ChEBI" id="CHEBI:29035"/>
    </cofactor>
    <text evidence="7">Probably binds two magnesium or manganese ions per subunit.</text>
</comment>
<keyword evidence="7" id="KW-0464">Manganese</keyword>
<dbReference type="InterPro" id="IPR037493">
    <property type="entry name" value="ExoIII-like"/>
</dbReference>
<organism evidence="10 11">
    <name type="scientific">Pedobacter chinensis</name>
    <dbReference type="NCBI Taxonomy" id="2282421"/>
    <lineage>
        <taxon>Bacteria</taxon>
        <taxon>Pseudomonadati</taxon>
        <taxon>Bacteroidota</taxon>
        <taxon>Sphingobacteriia</taxon>
        <taxon>Sphingobacteriales</taxon>
        <taxon>Sphingobacteriaceae</taxon>
        <taxon>Pedobacter</taxon>
    </lineage>
</organism>
<dbReference type="GO" id="GO:0046872">
    <property type="term" value="F:metal ion binding"/>
    <property type="evidence" value="ECO:0007669"/>
    <property type="project" value="UniProtKB-KW"/>
</dbReference>
<dbReference type="PROSITE" id="PS51435">
    <property type="entry name" value="AP_NUCLEASE_F1_4"/>
    <property type="match status" value="1"/>
</dbReference>
<feature type="site" description="Transition state stabilizer" evidence="8">
    <location>
        <position position="148"/>
    </location>
</feature>
<keyword evidence="4 10" id="KW-0378">Hydrolase</keyword>
<dbReference type="GO" id="GO:0008311">
    <property type="term" value="F:double-stranded DNA 3'-5' DNA exonuclease activity"/>
    <property type="evidence" value="ECO:0007669"/>
    <property type="project" value="UniProtKB-EC"/>
</dbReference>
<dbReference type="Proteomes" id="UP000253961">
    <property type="component" value="Unassembled WGS sequence"/>
</dbReference>
<feature type="site" description="Important for catalytic activity" evidence="8">
    <location>
        <position position="217"/>
    </location>
</feature>
<keyword evidence="3 7" id="KW-0479">Metal-binding</keyword>
<comment type="cofactor">
    <cofactor evidence="1">
        <name>Mn(2+)</name>
        <dbReference type="ChEBI" id="CHEBI:29035"/>
    </cofactor>
</comment>
<dbReference type="InterPro" id="IPR004808">
    <property type="entry name" value="AP_endonuc_1"/>
</dbReference>
<accession>A0A369PVC4</accession>
<dbReference type="PANTHER" id="PTHR43250">
    <property type="entry name" value="EXODEOXYRIBONUCLEASE III"/>
    <property type="match status" value="1"/>
</dbReference>
<feature type="site" description="Interaction with DNA substrate" evidence="8">
    <location>
        <position position="247"/>
    </location>
</feature>
<dbReference type="SUPFAM" id="SSF56219">
    <property type="entry name" value="DNase I-like"/>
    <property type="match status" value="1"/>
</dbReference>
<gene>
    <name evidence="10" type="primary">xth</name>
    <name evidence="10" type="ORF">DU508_20505</name>
</gene>
<proteinExistence type="inferred from homology"/>
<keyword evidence="5 7" id="KW-0460">Magnesium</keyword>
<protein>
    <submittedName>
        <fullName evidence="10">Exodeoxyribonuclease III</fullName>
        <ecNumber evidence="10">3.1.11.2</ecNumber>
    </submittedName>
</protein>
<dbReference type="NCBIfam" id="TIGR00195">
    <property type="entry name" value="exoDNase_III"/>
    <property type="match status" value="1"/>
</dbReference>
<evidence type="ECO:0000256" key="1">
    <source>
        <dbReference type="ARBA" id="ARBA00001936"/>
    </source>
</evidence>
<sequence length="258" mass="29402">MILSTYNINGVNGRIEILLKWLKERSPDVVCLQEIKCQDKDFPAKKLKEAGYFAIWQGQKSWNGVAILSKTEIKETKRGLPGDPADDHSRYIEAFIGGLIIGCIYLPNGNPAPGPKFEYKLKWLKRLTAHSKKLLSFGIPTILIGDYNVIPTDLDLYNPDRFRDNALFFPESKKAYKKLLALGWTDAIRTLYPDEIIYTFYDYLRNAFGRNAGLRLDHFLLSPDLSDKLIDGGVDKHVRGWQGASDHCPVWIEIQPTK</sequence>
<comment type="caution">
    <text evidence="10">The sequence shown here is derived from an EMBL/GenBank/DDBJ whole genome shotgun (WGS) entry which is preliminary data.</text>
</comment>
<dbReference type="PROSITE" id="PS00728">
    <property type="entry name" value="AP_NUCLEASE_F1_3"/>
    <property type="match status" value="1"/>
</dbReference>
<reference evidence="10 11" key="1">
    <citation type="submission" date="2018-07" db="EMBL/GenBank/DDBJ databases">
        <title>Pedobacter sp. nov., isolated from soil.</title>
        <authorList>
            <person name="Zhou L.Y."/>
            <person name="Du Z.J."/>
        </authorList>
    </citation>
    <scope>NUCLEOTIDE SEQUENCE [LARGE SCALE GENOMIC DNA]</scope>
    <source>
        <strain evidence="10 11">JDX94</strain>
    </source>
</reference>
<comment type="similarity">
    <text evidence="2">Belongs to the DNA repair enzymes AP/ExoA family.</text>
</comment>
<evidence type="ECO:0000256" key="5">
    <source>
        <dbReference type="ARBA" id="ARBA00022842"/>
    </source>
</evidence>
<evidence type="ECO:0000313" key="11">
    <source>
        <dbReference type="Proteomes" id="UP000253961"/>
    </source>
</evidence>
<feature type="binding site" evidence="7">
    <location>
        <position position="246"/>
    </location>
    <ligand>
        <name>Mg(2+)</name>
        <dbReference type="ChEBI" id="CHEBI:18420"/>
        <label>1</label>
    </ligand>
</feature>
<dbReference type="Pfam" id="PF03372">
    <property type="entry name" value="Exo_endo_phos"/>
    <property type="match status" value="1"/>
</dbReference>
<dbReference type="GO" id="GO:0004519">
    <property type="term" value="F:endonuclease activity"/>
    <property type="evidence" value="ECO:0007669"/>
    <property type="project" value="InterPro"/>
</dbReference>
<evidence type="ECO:0000256" key="7">
    <source>
        <dbReference type="PIRSR" id="PIRSR604808-2"/>
    </source>
</evidence>
<dbReference type="InterPro" id="IPR036691">
    <property type="entry name" value="Endo/exonu/phosph_ase_sf"/>
</dbReference>
<dbReference type="AlphaFoldDB" id="A0A369PVC4"/>
<evidence type="ECO:0000256" key="4">
    <source>
        <dbReference type="ARBA" id="ARBA00022801"/>
    </source>
</evidence>
<dbReference type="InterPro" id="IPR020848">
    <property type="entry name" value="AP_endonuclease_F1_CS"/>
</dbReference>
<evidence type="ECO:0000256" key="6">
    <source>
        <dbReference type="PIRSR" id="PIRSR604808-1"/>
    </source>
</evidence>
<feature type="binding site" evidence="7">
    <location>
        <position position="34"/>
    </location>
    <ligand>
        <name>Mg(2+)</name>
        <dbReference type="ChEBI" id="CHEBI:18420"/>
        <label>1</label>
    </ligand>
</feature>
<dbReference type="CDD" id="cd09086">
    <property type="entry name" value="ExoIII-like_AP-endo"/>
    <property type="match status" value="1"/>
</dbReference>
<dbReference type="EMBL" id="QPKV01000012">
    <property type="protein sequence ID" value="RDC54606.1"/>
    <property type="molecule type" value="Genomic_DNA"/>
</dbReference>
<keyword evidence="11" id="KW-1185">Reference proteome</keyword>
<dbReference type="InterPro" id="IPR020847">
    <property type="entry name" value="AP_endonuclease_F1_BS"/>
</dbReference>
<dbReference type="Gene3D" id="3.60.10.10">
    <property type="entry name" value="Endonuclease/exonuclease/phosphatase"/>
    <property type="match status" value="1"/>
</dbReference>